<reference evidence="12 13" key="1">
    <citation type="submission" date="2020-01" db="EMBL/GenBank/DDBJ databases">
        <title>Whole genome sequence of Heliobacterium gestii DSM 11169.</title>
        <authorList>
            <person name="Kyndt J.A."/>
            <person name="Meyer T.E."/>
        </authorList>
    </citation>
    <scope>NUCLEOTIDE SEQUENCE [LARGE SCALE GENOMIC DNA]</scope>
    <source>
        <strain evidence="12 13">DSM 11169</strain>
    </source>
</reference>
<dbReference type="InterPro" id="IPR011009">
    <property type="entry name" value="Kinase-like_dom_sf"/>
</dbReference>
<evidence type="ECO:0000256" key="1">
    <source>
        <dbReference type="ARBA" id="ARBA00012513"/>
    </source>
</evidence>
<evidence type="ECO:0000313" key="12">
    <source>
        <dbReference type="EMBL" id="MZP43571.1"/>
    </source>
</evidence>
<dbReference type="CDD" id="cd14014">
    <property type="entry name" value="STKc_PknB_like"/>
    <property type="match status" value="1"/>
</dbReference>
<dbReference type="NCBIfam" id="NF033483">
    <property type="entry name" value="PknB_PASTA_kin"/>
    <property type="match status" value="1"/>
</dbReference>
<dbReference type="Proteomes" id="UP000471031">
    <property type="component" value="Unassembled WGS sequence"/>
</dbReference>
<dbReference type="SMART" id="SM00220">
    <property type="entry name" value="S_TKc"/>
    <property type="match status" value="1"/>
</dbReference>
<comment type="caution">
    <text evidence="12">The sequence shown here is derived from an EMBL/GenBank/DDBJ whole genome shotgun (WGS) entry which is preliminary data.</text>
</comment>
<feature type="domain" description="PASTA" evidence="11">
    <location>
        <begin position="426"/>
        <end position="491"/>
    </location>
</feature>
<evidence type="ECO:0000259" key="11">
    <source>
        <dbReference type="PROSITE" id="PS51178"/>
    </source>
</evidence>
<keyword evidence="9" id="KW-0812">Transmembrane</keyword>
<evidence type="ECO:0000256" key="2">
    <source>
        <dbReference type="ARBA" id="ARBA00022527"/>
    </source>
</evidence>
<protein>
    <recommendedName>
        <fullName evidence="1">non-specific serine/threonine protein kinase</fullName>
        <ecNumber evidence="1">2.7.11.1</ecNumber>
    </recommendedName>
</protein>
<dbReference type="EC" id="2.7.11.1" evidence="1"/>
<dbReference type="EMBL" id="WXEX01000008">
    <property type="protein sequence ID" value="MZP43571.1"/>
    <property type="molecule type" value="Genomic_DNA"/>
</dbReference>
<dbReference type="InterPro" id="IPR005543">
    <property type="entry name" value="PASTA_dom"/>
</dbReference>
<keyword evidence="5 12" id="KW-0418">Kinase</keyword>
<dbReference type="PROSITE" id="PS51178">
    <property type="entry name" value="PASTA"/>
    <property type="match status" value="3"/>
</dbReference>
<evidence type="ECO:0000256" key="5">
    <source>
        <dbReference type="ARBA" id="ARBA00022777"/>
    </source>
</evidence>
<accession>A0A845LDE5</accession>
<dbReference type="PANTHER" id="PTHR43289">
    <property type="entry name" value="MITOGEN-ACTIVATED PROTEIN KINASE KINASE KINASE 20-RELATED"/>
    <property type="match status" value="1"/>
</dbReference>
<dbReference type="SMART" id="SM00740">
    <property type="entry name" value="PASTA"/>
    <property type="match status" value="3"/>
</dbReference>
<keyword evidence="3" id="KW-0808">Transferase</keyword>
<dbReference type="GO" id="GO:0005524">
    <property type="term" value="F:ATP binding"/>
    <property type="evidence" value="ECO:0007669"/>
    <property type="project" value="UniProtKB-KW"/>
</dbReference>
<proteinExistence type="predicted"/>
<dbReference type="InterPro" id="IPR000719">
    <property type="entry name" value="Prot_kinase_dom"/>
</dbReference>
<dbReference type="AlphaFoldDB" id="A0A845LDE5"/>
<dbReference type="Gene3D" id="3.30.10.20">
    <property type="match status" value="3"/>
</dbReference>
<evidence type="ECO:0000256" key="4">
    <source>
        <dbReference type="ARBA" id="ARBA00022741"/>
    </source>
</evidence>
<feature type="domain" description="PASTA" evidence="11">
    <location>
        <begin position="360"/>
        <end position="425"/>
    </location>
</feature>
<feature type="transmembrane region" description="Helical" evidence="9">
    <location>
        <begin position="334"/>
        <end position="355"/>
    </location>
</feature>
<dbReference type="GO" id="GO:0004674">
    <property type="term" value="F:protein serine/threonine kinase activity"/>
    <property type="evidence" value="ECO:0007669"/>
    <property type="project" value="UniProtKB-KW"/>
</dbReference>
<keyword evidence="2" id="KW-0723">Serine/threonine-protein kinase</keyword>
<dbReference type="PROSITE" id="PS50011">
    <property type="entry name" value="PROTEIN_KINASE_DOM"/>
    <property type="match status" value="1"/>
</dbReference>
<evidence type="ECO:0000256" key="7">
    <source>
        <dbReference type="ARBA" id="ARBA00047899"/>
    </source>
</evidence>
<dbReference type="FunFam" id="3.30.200.20:FF:000035">
    <property type="entry name" value="Serine/threonine protein kinase Stk1"/>
    <property type="match status" value="1"/>
</dbReference>
<keyword evidence="9" id="KW-0472">Membrane</keyword>
<dbReference type="Gene3D" id="1.10.510.10">
    <property type="entry name" value="Transferase(Phosphotransferase) domain 1"/>
    <property type="match status" value="1"/>
</dbReference>
<evidence type="ECO:0000313" key="13">
    <source>
        <dbReference type="Proteomes" id="UP000471031"/>
    </source>
</evidence>
<comment type="catalytic activity">
    <reaction evidence="7">
        <text>L-threonyl-[protein] + ATP = O-phospho-L-threonyl-[protein] + ADP + H(+)</text>
        <dbReference type="Rhea" id="RHEA:46608"/>
        <dbReference type="Rhea" id="RHEA-COMP:11060"/>
        <dbReference type="Rhea" id="RHEA-COMP:11605"/>
        <dbReference type="ChEBI" id="CHEBI:15378"/>
        <dbReference type="ChEBI" id="CHEBI:30013"/>
        <dbReference type="ChEBI" id="CHEBI:30616"/>
        <dbReference type="ChEBI" id="CHEBI:61977"/>
        <dbReference type="ChEBI" id="CHEBI:456216"/>
        <dbReference type="EC" id="2.7.11.1"/>
    </reaction>
</comment>
<dbReference type="OrthoDB" id="9788659at2"/>
<dbReference type="Pfam" id="PF03793">
    <property type="entry name" value="PASTA"/>
    <property type="match status" value="3"/>
</dbReference>
<dbReference type="InterPro" id="IPR008271">
    <property type="entry name" value="Ser/Thr_kinase_AS"/>
</dbReference>
<dbReference type="Gene3D" id="3.30.200.20">
    <property type="entry name" value="Phosphorylase Kinase, domain 1"/>
    <property type="match status" value="1"/>
</dbReference>
<comment type="catalytic activity">
    <reaction evidence="8">
        <text>L-seryl-[protein] + ATP = O-phospho-L-seryl-[protein] + ADP + H(+)</text>
        <dbReference type="Rhea" id="RHEA:17989"/>
        <dbReference type="Rhea" id="RHEA-COMP:9863"/>
        <dbReference type="Rhea" id="RHEA-COMP:11604"/>
        <dbReference type="ChEBI" id="CHEBI:15378"/>
        <dbReference type="ChEBI" id="CHEBI:29999"/>
        <dbReference type="ChEBI" id="CHEBI:30616"/>
        <dbReference type="ChEBI" id="CHEBI:83421"/>
        <dbReference type="ChEBI" id="CHEBI:456216"/>
        <dbReference type="EC" id="2.7.11.1"/>
    </reaction>
</comment>
<evidence type="ECO:0000256" key="3">
    <source>
        <dbReference type="ARBA" id="ARBA00022679"/>
    </source>
</evidence>
<gene>
    <name evidence="12" type="primary">pknB</name>
    <name evidence="12" type="ORF">GTO89_11015</name>
</gene>
<dbReference type="PANTHER" id="PTHR43289:SF34">
    <property type="entry name" value="SERINE_THREONINE-PROTEIN KINASE YBDM-RELATED"/>
    <property type="match status" value="1"/>
</dbReference>
<keyword evidence="6" id="KW-0067">ATP-binding</keyword>
<dbReference type="FunFam" id="1.10.510.10:FF:000021">
    <property type="entry name" value="Serine/threonine protein kinase"/>
    <property type="match status" value="1"/>
</dbReference>
<keyword evidence="13" id="KW-1185">Reference proteome</keyword>
<keyword evidence="4" id="KW-0547">Nucleotide-binding</keyword>
<dbReference type="CDD" id="cd06577">
    <property type="entry name" value="PASTA_pknB"/>
    <property type="match status" value="3"/>
</dbReference>
<evidence type="ECO:0000256" key="6">
    <source>
        <dbReference type="ARBA" id="ARBA00022840"/>
    </source>
</evidence>
<sequence>MASMIGRIFGNRYEIVELLGGGGMAQVFKGWDRLLQRAVTVKILRENLCSDEEFVRRFHREAQAVAGLSHPNIVNVYDVGREGEIDYIVMEFIDGPTLKEVIRSRAPLPPEETVELAKQICDALEHAHERGIVHRDIKPHNILLTRTGRVKVTDFGIARSVTQSTMTMDRSIVGSVHYLSPEQARGLPVDDKSDIYALGVVMYELLSGQVPFQGETPIAVALQQIQQQPPALSNLNARIPPSLEQVVLRAMEKEPARRYRNAQALRQDLDRVFTGQVSGRLPESDDDSPTVRLDGSAAAQLDAAWQEAENVVSQREEEKKAAPPVGKKRSKRQWAAWAAGLFAVVLLLATLSFAWTHYMSVPDVPVPKVKGMRVTDAIERLEKLGLHAEPSYVNDNANANIVIAQDPDENQVVKQNRTIKLTVSQGPKLNRIPSVTGKPIRDAQVAIKEANFKANVEEVFDDSPAGTVINQSPAANSEQPPDTIVQLRVSKGAETKAATMPSLVGSKLQEAQEKLEPLKIDLKLKLQENATLAAWTILAQDPPPNGAIKPGDTVTLTYSIPPSNTPPASPVKSSVRVYVPNDGKDHGVRIVFLDDRGAQKELYSQRHKAGEVVSQEVTTSGKGTVQALVDTTVAWERRVE</sequence>
<evidence type="ECO:0000256" key="8">
    <source>
        <dbReference type="ARBA" id="ARBA00048679"/>
    </source>
</evidence>
<dbReference type="Pfam" id="PF00069">
    <property type="entry name" value="Pkinase"/>
    <property type="match status" value="1"/>
</dbReference>
<keyword evidence="9" id="KW-1133">Transmembrane helix</keyword>
<feature type="domain" description="PASTA" evidence="11">
    <location>
        <begin position="492"/>
        <end position="560"/>
    </location>
</feature>
<evidence type="ECO:0000259" key="10">
    <source>
        <dbReference type="PROSITE" id="PS50011"/>
    </source>
</evidence>
<name>A0A845LDE5_HELGE</name>
<dbReference type="PROSITE" id="PS00108">
    <property type="entry name" value="PROTEIN_KINASE_ST"/>
    <property type="match status" value="1"/>
</dbReference>
<organism evidence="12 13">
    <name type="scientific">Heliomicrobium gestii</name>
    <name type="common">Heliobacterium gestii</name>
    <dbReference type="NCBI Taxonomy" id="2699"/>
    <lineage>
        <taxon>Bacteria</taxon>
        <taxon>Bacillati</taxon>
        <taxon>Bacillota</taxon>
        <taxon>Clostridia</taxon>
        <taxon>Eubacteriales</taxon>
        <taxon>Heliobacteriaceae</taxon>
        <taxon>Heliomicrobium</taxon>
    </lineage>
</organism>
<feature type="domain" description="Protein kinase" evidence="10">
    <location>
        <begin position="13"/>
        <end position="273"/>
    </location>
</feature>
<dbReference type="SUPFAM" id="SSF56112">
    <property type="entry name" value="Protein kinase-like (PK-like)"/>
    <property type="match status" value="1"/>
</dbReference>
<evidence type="ECO:0000256" key="9">
    <source>
        <dbReference type="SAM" id="Phobius"/>
    </source>
</evidence>